<keyword evidence="3" id="KW-0813">Transport</keyword>
<dbReference type="InterPro" id="IPR028082">
    <property type="entry name" value="Peripla_BP_I"/>
</dbReference>
<keyword evidence="3" id="KW-0029">Amino-acid transport</keyword>
<organism evidence="6 7">
    <name type="scientific">Bradyrhizobium vignae</name>
    <dbReference type="NCBI Taxonomy" id="1549949"/>
    <lineage>
        <taxon>Bacteria</taxon>
        <taxon>Pseudomonadati</taxon>
        <taxon>Pseudomonadota</taxon>
        <taxon>Alphaproteobacteria</taxon>
        <taxon>Hyphomicrobiales</taxon>
        <taxon>Nitrobacteraceae</taxon>
        <taxon>Bradyrhizobium</taxon>
    </lineage>
</organism>
<dbReference type="Proteomes" id="UP000246085">
    <property type="component" value="Chromosome BRAD3257"/>
</dbReference>
<evidence type="ECO:0000256" key="4">
    <source>
        <dbReference type="SAM" id="MobiDB-lite"/>
    </source>
</evidence>
<dbReference type="Pfam" id="PF13458">
    <property type="entry name" value="Peripla_BP_6"/>
    <property type="match status" value="1"/>
</dbReference>
<dbReference type="InterPro" id="IPR051010">
    <property type="entry name" value="BCAA_transport"/>
</dbReference>
<dbReference type="Gene3D" id="3.40.50.2300">
    <property type="match status" value="2"/>
</dbReference>
<evidence type="ECO:0000256" key="3">
    <source>
        <dbReference type="ARBA" id="ARBA00022970"/>
    </source>
</evidence>
<evidence type="ECO:0000256" key="1">
    <source>
        <dbReference type="ARBA" id="ARBA00010062"/>
    </source>
</evidence>
<name>A0A2U3QAA4_9BRAD</name>
<gene>
    <name evidence="6" type="ORF">BRAD3257_7679</name>
</gene>
<dbReference type="InterPro" id="IPR028081">
    <property type="entry name" value="Leu-bd"/>
</dbReference>
<evidence type="ECO:0000256" key="2">
    <source>
        <dbReference type="ARBA" id="ARBA00022729"/>
    </source>
</evidence>
<dbReference type="PANTHER" id="PTHR30483">
    <property type="entry name" value="LEUCINE-SPECIFIC-BINDING PROTEIN"/>
    <property type="match status" value="1"/>
</dbReference>
<feature type="domain" description="Leucine-binding protein" evidence="5">
    <location>
        <begin position="1"/>
        <end position="187"/>
    </location>
</feature>
<keyword evidence="6" id="KW-0675">Receptor</keyword>
<proteinExistence type="inferred from homology"/>
<dbReference type="SUPFAM" id="SSF53822">
    <property type="entry name" value="Periplasmic binding protein-like I"/>
    <property type="match status" value="1"/>
</dbReference>
<reference evidence="6 7" key="1">
    <citation type="submission" date="2018-03" db="EMBL/GenBank/DDBJ databases">
        <authorList>
            <person name="Gully D."/>
        </authorList>
    </citation>
    <scope>NUCLEOTIDE SEQUENCE [LARGE SCALE GENOMIC DNA]</scope>
    <source>
        <strain evidence="6">ORS3257</strain>
    </source>
</reference>
<evidence type="ECO:0000313" key="7">
    <source>
        <dbReference type="Proteomes" id="UP000246085"/>
    </source>
</evidence>
<protein>
    <submittedName>
        <fullName evidence="6">Extracellular ligand-binding receptor</fullName>
    </submittedName>
</protein>
<comment type="similarity">
    <text evidence="1">Belongs to the leucine-binding protein family.</text>
</comment>
<keyword evidence="2" id="KW-0732">Signal</keyword>
<evidence type="ECO:0000313" key="6">
    <source>
        <dbReference type="EMBL" id="SPP98344.1"/>
    </source>
</evidence>
<dbReference type="RefSeq" id="WP_160118919.1">
    <property type="nucleotide sequence ID" value="NZ_LS398110.1"/>
</dbReference>
<dbReference type="AlphaFoldDB" id="A0A2U3QAA4"/>
<dbReference type="PANTHER" id="PTHR30483:SF6">
    <property type="entry name" value="PERIPLASMIC BINDING PROTEIN OF ABC TRANSPORTER FOR NATURAL AMINO ACIDS"/>
    <property type="match status" value="1"/>
</dbReference>
<accession>A0A2U3QAA4</accession>
<feature type="region of interest" description="Disordered" evidence="4">
    <location>
        <begin position="266"/>
        <end position="286"/>
    </location>
</feature>
<evidence type="ECO:0000259" key="5">
    <source>
        <dbReference type="Pfam" id="PF13458"/>
    </source>
</evidence>
<dbReference type="EMBL" id="LS398110">
    <property type="protein sequence ID" value="SPP98344.1"/>
    <property type="molecule type" value="Genomic_DNA"/>
</dbReference>
<dbReference type="GO" id="GO:0006865">
    <property type="term" value="P:amino acid transport"/>
    <property type="evidence" value="ECO:0007669"/>
    <property type="project" value="UniProtKB-KW"/>
</dbReference>
<sequence>MIAPLTGASAGDGLGLVDGHRLAVDESNAAGGVAGYKPQVVMGDTQNMSLESVTSAVQRLTNDPDLNAVSTGYADYSNFQIELMAEQDMPCLLYTSSDSTRAIIAPHPDPTIRSLNASYDAYKTAMSPVLHSLETSGKLKLQNNKVALISTDNPYSKSIINGLKKSFEEDGSTVTSADLLPTGEISDGRTFLVKVGLDNRAVVKKTDPRAGNAAKPLTRFIEQPTNSSRTFGSSRSTTASGSCFLRSSMLTANSVCRLDEAIALRPSAFPRGPPDTQTRAPAAIAK</sequence>
<dbReference type="KEGG" id="bvz:BRAD3257_7679"/>